<accession>A0ABD1Z718</accession>
<evidence type="ECO:0000313" key="3">
    <source>
        <dbReference type="EMBL" id="KAL2643310.1"/>
    </source>
</evidence>
<dbReference type="Proteomes" id="UP001605036">
    <property type="component" value="Unassembled WGS sequence"/>
</dbReference>
<dbReference type="EMBL" id="JBHFFA010000002">
    <property type="protein sequence ID" value="KAL2643310.1"/>
    <property type="molecule type" value="Genomic_DNA"/>
</dbReference>
<gene>
    <name evidence="3" type="ORF">R1flu_010897</name>
</gene>
<keyword evidence="2" id="KW-1133">Transmembrane helix</keyword>
<dbReference type="InterPro" id="IPR005519">
    <property type="entry name" value="Acid_phosphat_B-like"/>
</dbReference>
<keyword evidence="2" id="KW-0812">Transmembrane</keyword>
<dbReference type="PANTHER" id="PTHR31284">
    <property type="entry name" value="ACID PHOSPHATASE-LIKE PROTEIN"/>
    <property type="match status" value="1"/>
</dbReference>
<dbReference type="InterPro" id="IPR023214">
    <property type="entry name" value="HAD_sf"/>
</dbReference>
<proteinExistence type="predicted"/>
<dbReference type="InterPro" id="IPR036412">
    <property type="entry name" value="HAD-like_sf"/>
</dbReference>
<comment type="caution">
    <text evidence="3">The sequence shown here is derived from an EMBL/GenBank/DDBJ whole genome shotgun (WGS) entry which is preliminary data.</text>
</comment>
<reference evidence="3 4" key="1">
    <citation type="submission" date="2024-09" db="EMBL/GenBank/DDBJ databases">
        <title>Chromosome-scale assembly of Riccia fluitans.</title>
        <authorList>
            <person name="Paukszto L."/>
            <person name="Sawicki J."/>
            <person name="Karawczyk K."/>
            <person name="Piernik-Szablinska J."/>
            <person name="Szczecinska M."/>
            <person name="Mazdziarz M."/>
        </authorList>
    </citation>
    <scope>NUCLEOTIDE SEQUENCE [LARGE SCALE GENOMIC DNA]</scope>
    <source>
        <strain evidence="3">Rf_01</strain>
        <tissue evidence="3">Aerial parts of the thallus</tissue>
    </source>
</reference>
<evidence type="ECO:0008006" key="5">
    <source>
        <dbReference type="Google" id="ProtNLM"/>
    </source>
</evidence>
<evidence type="ECO:0000256" key="2">
    <source>
        <dbReference type="SAM" id="Phobius"/>
    </source>
</evidence>
<keyword evidence="4" id="KW-1185">Reference proteome</keyword>
<evidence type="ECO:0000256" key="1">
    <source>
        <dbReference type="ARBA" id="ARBA00022729"/>
    </source>
</evidence>
<feature type="transmembrane region" description="Helical" evidence="2">
    <location>
        <begin position="45"/>
        <end position="77"/>
    </location>
</feature>
<sequence length="310" mass="34139">MMSRPSSSASLPPFGRGPHDSSYALLSRRGSDFGSRYIQVDDSGVYLSSLVVTVLVSAVATIGILLFTLVVTLSVMLGSCQGQPVAVGADMRIRSSNCESFIMNAEVNNLQGWVVPSECKSNVAAYMEVKYHIDFAGAIEAASDYLKTVRVQGDGLDVVVMDIDETALSNLEYYVEHNYGAEVFNETVWDEWVYKKKGVAFEQTLALFNQLKAAKIGTIFLTGRPESQRNATAANLIAAGYEGWTELMLRLPHENGLKAVEYKSQRRVEMETKGYRVVSSLGDHRALNGYSKATKRSIVSRRTIPCKLSY</sequence>
<name>A0ABD1Z718_9MARC</name>
<organism evidence="3 4">
    <name type="scientific">Riccia fluitans</name>
    <dbReference type="NCBI Taxonomy" id="41844"/>
    <lineage>
        <taxon>Eukaryota</taxon>
        <taxon>Viridiplantae</taxon>
        <taxon>Streptophyta</taxon>
        <taxon>Embryophyta</taxon>
        <taxon>Marchantiophyta</taxon>
        <taxon>Marchantiopsida</taxon>
        <taxon>Marchantiidae</taxon>
        <taxon>Marchantiales</taxon>
        <taxon>Ricciaceae</taxon>
        <taxon>Riccia</taxon>
    </lineage>
</organism>
<dbReference type="Pfam" id="PF03767">
    <property type="entry name" value="Acid_phosphat_B"/>
    <property type="match status" value="1"/>
</dbReference>
<dbReference type="PANTHER" id="PTHR31284:SF10">
    <property type="entry name" value="ACID PHOSPHATASE-LIKE PROTEIN"/>
    <property type="match status" value="1"/>
</dbReference>
<keyword evidence="1" id="KW-0732">Signal</keyword>
<protein>
    <recommendedName>
        <fullName evidence="5">Acid phosphatase</fullName>
    </recommendedName>
</protein>
<evidence type="ECO:0000313" key="4">
    <source>
        <dbReference type="Proteomes" id="UP001605036"/>
    </source>
</evidence>
<dbReference type="AlphaFoldDB" id="A0ABD1Z718"/>
<keyword evidence="2" id="KW-0472">Membrane</keyword>
<dbReference type="Gene3D" id="3.40.50.1000">
    <property type="entry name" value="HAD superfamily/HAD-like"/>
    <property type="match status" value="1"/>
</dbReference>
<dbReference type="SUPFAM" id="SSF56784">
    <property type="entry name" value="HAD-like"/>
    <property type="match status" value="1"/>
</dbReference>